<dbReference type="SUPFAM" id="SSF52540">
    <property type="entry name" value="P-loop containing nucleoside triphosphate hydrolases"/>
    <property type="match status" value="1"/>
</dbReference>
<dbReference type="InterPro" id="IPR027417">
    <property type="entry name" value="P-loop_NTPase"/>
</dbReference>
<dbReference type="InterPro" id="IPR005748">
    <property type="entry name" value="DNA_mismatch_repair_MutS"/>
</dbReference>
<dbReference type="Proteomes" id="UP000236151">
    <property type="component" value="Unassembled WGS sequence"/>
</dbReference>
<dbReference type="FunFam" id="3.40.1170.10:FF:000001">
    <property type="entry name" value="DNA mismatch repair protein MutS"/>
    <property type="match status" value="1"/>
</dbReference>
<dbReference type="Gene3D" id="3.40.1170.10">
    <property type="entry name" value="DNA repair protein MutS, domain I"/>
    <property type="match status" value="1"/>
</dbReference>
<dbReference type="PANTHER" id="PTHR11361:SF34">
    <property type="entry name" value="DNA MISMATCH REPAIR PROTEIN MSH1, MITOCHONDRIAL"/>
    <property type="match status" value="1"/>
</dbReference>
<dbReference type="NCBIfam" id="TIGR01070">
    <property type="entry name" value="mutS1"/>
    <property type="match status" value="1"/>
</dbReference>
<dbReference type="OrthoDB" id="9802448at2"/>
<keyword evidence="2 7" id="KW-0547">Nucleotide-binding</keyword>
<comment type="function">
    <text evidence="7">This protein is involved in the repair of mismatches in DNA. It is possible that it carries out the mismatch recognition step. This protein has a weak ATPase activity.</text>
</comment>
<dbReference type="SMART" id="SM00534">
    <property type="entry name" value="MUTSac"/>
    <property type="match status" value="1"/>
</dbReference>
<keyword evidence="12" id="KW-1185">Reference proteome</keyword>
<keyword evidence="6 7" id="KW-0234">DNA repair</keyword>
<name>A0A2K2FMJ7_9CLOT</name>
<dbReference type="RefSeq" id="WP_103081071.1">
    <property type="nucleotide sequence ID" value="NZ_CP021850.1"/>
</dbReference>
<dbReference type="GO" id="GO:0005829">
    <property type="term" value="C:cytosol"/>
    <property type="evidence" value="ECO:0007669"/>
    <property type="project" value="TreeGrafter"/>
</dbReference>
<evidence type="ECO:0000256" key="2">
    <source>
        <dbReference type="ARBA" id="ARBA00022741"/>
    </source>
</evidence>
<accession>A0A2K2FMJ7</accession>
<dbReference type="PANTHER" id="PTHR11361">
    <property type="entry name" value="DNA MISMATCH REPAIR PROTEIN MUTS FAMILY MEMBER"/>
    <property type="match status" value="1"/>
</dbReference>
<keyword evidence="5 7" id="KW-0238">DNA-binding</keyword>
<protein>
    <recommendedName>
        <fullName evidence="7 8">DNA mismatch repair protein MutS</fullName>
    </recommendedName>
</protein>
<dbReference type="Gene3D" id="3.40.50.300">
    <property type="entry name" value="P-loop containing nucleotide triphosphate hydrolases"/>
    <property type="match status" value="1"/>
</dbReference>
<comment type="caution">
    <text evidence="11">The sequence shown here is derived from an EMBL/GenBank/DDBJ whole genome shotgun (WGS) entry which is preliminary data.</text>
</comment>
<dbReference type="InterPro" id="IPR017261">
    <property type="entry name" value="DNA_mismatch_repair_MutS/MSH"/>
</dbReference>
<dbReference type="InterPro" id="IPR045076">
    <property type="entry name" value="MutS"/>
</dbReference>
<dbReference type="InterPro" id="IPR036187">
    <property type="entry name" value="DNA_mismatch_repair_MutS_sf"/>
</dbReference>
<dbReference type="InterPro" id="IPR036678">
    <property type="entry name" value="MutS_con_dom_sf"/>
</dbReference>
<dbReference type="GO" id="GO:0030983">
    <property type="term" value="F:mismatched DNA binding"/>
    <property type="evidence" value="ECO:0007669"/>
    <property type="project" value="InterPro"/>
</dbReference>
<dbReference type="SUPFAM" id="SSF53150">
    <property type="entry name" value="DNA repair protein MutS, domain II"/>
    <property type="match status" value="1"/>
</dbReference>
<evidence type="ECO:0000313" key="12">
    <source>
        <dbReference type="Proteomes" id="UP000236151"/>
    </source>
</evidence>
<keyword evidence="3 7" id="KW-0227">DNA damage</keyword>
<evidence type="ECO:0000256" key="1">
    <source>
        <dbReference type="ARBA" id="ARBA00006271"/>
    </source>
</evidence>
<proteinExistence type="inferred from homology"/>
<dbReference type="InterPro" id="IPR016151">
    <property type="entry name" value="DNA_mismatch_repair_MutS_N"/>
</dbReference>
<dbReference type="PROSITE" id="PS00486">
    <property type="entry name" value="DNA_MISMATCH_REPAIR_2"/>
    <property type="match status" value="1"/>
</dbReference>
<evidence type="ECO:0000256" key="9">
    <source>
        <dbReference type="RuleBase" id="RU003756"/>
    </source>
</evidence>
<dbReference type="EMBL" id="NIOJ01000014">
    <property type="protein sequence ID" value="PNU00015.1"/>
    <property type="molecule type" value="Genomic_DNA"/>
</dbReference>
<dbReference type="PIRSF" id="PIRSF037677">
    <property type="entry name" value="DNA_mis_repair_Msh6"/>
    <property type="match status" value="1"/>
</dbReference>
<comment type="similarity">
    <text evidence="1 7 9">Belongs to the DNA mismatch repair MutS family.</text>
</comment>
<dbReference type="HAMAP" id="MF_00096">
    <property type="entry name" value="MutS"/>
    <property type="match status" value="1"/>
</dbReference>
<dbReference type="Pfam" id="PF05190">
    <property type="entry name" value="MutS_IV"/>
    <property type="match status" value="1"/>
</dbReference>
<dbReference type="KEGG" id="cthd:CDO33_08990"/>
<dbReference type="Pfam" id="PF00488">
    <property type="entry name" value="MutS_V"/>
    <property type="match status" value="1"/>
</dbReference>
<reference evidence="11 12" key="1">
    <citation type="submission" date="2017-06" db="EMBL/GenBank/DDBJ databases">
        <title>Investigating the central metabolism of Clostridium thermosuccinogenes.</title>
        <authorList>
            <person name="Koendjbiharie J.G."/>
            <person name="van Kranenburg R."/>
        </authorList>
    </citation>
    <scope>NUCLEOTIDE SEQUENCE [LARGE SCALE GENOMIC DNA]</scope>
    <source>
        <strain evidence="11 12">DSM 5806</strain>
    </source>
</reference>
<dbReference type="InterPro" id="IPR007695">
    <property type="entry name" value="DNA_mismatch_repair_MutS-lik_N"/>
</dbReference>
<feature type="binding site" evidence="7">
    <location>
        <begin position="620"/>
        <end position="627"/>
    </location>
    <ligand>
        <name>ATP</name>
        <dbReference type="ChEBI" id="CHEBI:30616"/>
    </ligand>
</feature>
<dbReference type="AlphaFoldDB" id="A0A2K2FMJ7"/>
<evidence type="ECO:0000256" key="6">
    <source>
        <dbReference type="ARBA" id="ARBA00023204"/>
    </source>
</evidence>
<dbReference type="SUPFAM" id="SSF48334">
    <property type="entry name" value="DNA repair protein MutS, domain III"/>
    <property type="match status" value="1"/>
</dbReference>
<feature type="domain" description="DNA mismatch repair proteins mutS family" evidence="10">
    <location>
        <begin position="694"/>
        <end position="710"/>
    </location>
</feature>
<evidence type="ECO:0000256" key="7">
    <source>
        <dbReference type="HAMAP-Rule" id="MF_00096"/>
    </source>
</evidence>
<dbReference type="GO" id="GO:0005524">
    <property type="term" value="F:ATP binding"/>
    <property type="evidence" value="ECO:0007669"/>
    <property type="project" value="UniProtKB-UniRule"/>
</dbReference>
<dbReference type="Pfam" id="PF05188">
    <property type="entry name" value="MutS_II"/>
    <property type="match status" value="1"/>
</dbReference>
<dbReference type="GO" id="GO:0006298">
    <property type="term" value="P:mismatch repair"/>
    <property type="evidence" value="ECO:0007669"/>
    <property type="project" value="UniProtKB-UniRule"/>
</dbReference>
<keyword evidence="4 7" id="KW-0067">ATP-binding</keyword>
<gene>
    <name evidence="7" type="primary">mutS</name>
    <name evidence="11" type="ORF">CDQ84_07290</name>
</gene>
<dbReference type="GO" id="GO:0140664">
    <property type="term" value="F:ATP-dependent DNA damage sensor activity"/>
    <property type="evidence" value="ECO:0007669"/>
    <property type="project" value="InterPro"/>
</dbReference>
<sequence length="874" mass="98717">MASVTPMMQQYLDIKEQYKDCILFFRLGDFYEMFFKDAEIASKELEITLTGKDCGLPERAPMCGVPYHAADSYISKLINKGYKVAICEQLEDPALAKGIVKRDVIRIVTPGTVIDSSMLDEKKNNYLVSVYKYKYYFSLAIVDITTGEFLATQINWGNTIGKLTDELAKFSPSEIIVNSEFFQDETLLTNIRKRFNFYISAFDDSYFEYGFAASKIKDKFGDCEILNMEYNLSVNAVGALLEYLEQTQKVNLDHIQSLNAYKIEEFMILDASTRRNLELTETMREKSRRGTLLWVLDKTVTSMGGRLLRKWIEQPLINIADINERLDAVDELKQKFMLRMELRELLKRVYDIERLMGKIILGNVNCRDLVALKNSIGQVPHIKNILKDCTMPLNVKIFERMDTLEDVYELIDSSIIDDPPITIKEGGIIKPGYNPEVDRLRKATTEGKDWVVALESSEREKTGIKNLKVGFNKVFGYYIEVTKSNLSLVPDNYIRKQTLANCERYITQELKEMEDSILGAESKIVDLEYQIFLEIKGKIAQEVARIKSTAEGIAEADALCSLAEVADSENYCRPVVDADEEIDIRDGRHPVVEKMLGQGSFVPNDTFLDMKDNRLAVITGPNMAGKSTYMRQTALIVLMAQIGSFVPAGSAKIGITDRIFTRVGASDDLAAGQSTFMVEMSEVSNILANATPRSLLILDEIGRGTSTFDGLSIAWAVIEYICDKNKIGCRTLFATHYHELTELEGKLTGIKNYCISVKEKGEDIIFLRKITRGGADGSYGIQVARLAGLPQEIIDRAKEILNELEDSDISKKEKKLKKMKVPLEGQIDLFAVLGSESKQENEVLEEIKNIDITTLTPLDALNILYKLQQKARKP</sequence>
<dbReference type="FunFam" id="1.10.1420.10:FF:000007">
    <property type="entry name" value="DNA mismatch repair protein MutS"/>
    <property type="match status" value="1"/>
</dbReference>
<evidence type="ECO:0000256" key="5">
    <source>
        <dbReference type="ARBA" id="ARBA00023125"/>
    </source>
</evidence>
<evidence type="ECO:0000256" key="4">
    <source>
        <dbReference type="ARBA" id="ARBA00022840"/>
    </source>
</evidence>
<dbReference type="SUPFAM" id="SSF55271">
    <property type="entry name" value="DNA repair protein MutS, domain I"/>
    <property type="match status" value="1"/>
</dbReference>
<dbReference type="CDD" id="cd03284">
    <property type="entry name" value="ABC_MutS1"/>
    <property type="match status" value="1"/>
</dbReference>
<evidence type="ECO:0000313" key="11">
    <source>
        <dbReference type="EMBL" id="PNU00015.1"/>
    </source>
</evidence>
<dbReference type="InterPro" id="IPR007861">
    <property type="entry name" value="DNA_mismatch_repair_MutS_clamp"/>
</dbReference>
<dbReference type="NCBIfam" id="NF003810">
    <property type="entry name" value="PRK05399.1"/>
    <property type="match status" value="1"/>
</dbReference>
<dbReference type="InterPro" id="IPR007696">
    <property type="entry name" value="DNA_mismatch_repair_MutS_core"/>
</dbReference>
<dbReference type="FunFam" id="3.40.50.300:FF:001579">
    <property type="entry name" value="DNA mismatch repair protein MutS"/>
    <property type="match status" value="1"/>
</dbReference>
<dbReference type="InterPro" id="IPR007860">
    <property type="entry name" value="DNA_mmatch_repair_MutS_con_dom"/>
</dbReference>
<organism evidence="11 12">
    <name type="scientific">Clostridium thermosuccinogenes</name>
    <dbReference type="NCBI Taxonomy" id="84032"/>
    <lineage>
        <taxon>Bacteria</taxon>
        <taxon>Bacillati</taxon>
        <taxon>Bacillota</taxon>
        <taxon>Clostridia</taxon>
        <taxon>Eubacteriales</taxon>
        <taxon>Clostridiaceae</taxon>
        <taxon>Clostridium</taxon>
    </lineage>
</organism>
<evidence type="ECO:0000256" key="3">
    <source>
        <dbReference type="ARBA" id="ARBA00022763"/>
    </source>
</evidence>
<dbReference type="GO" id="GO:0003684">
    <property type="term" value="F:damaged DNA binding"/>
    <property type="evidence" value="ECO:0007669"/>
    <property type="project" value="UniProtKB-UniRule"/>
</dbReference>
<dbReference type="Gene3D" id="3.30.420.110">
    <property type="entry name" value="MutS, connector domain"/>
    <property type="match status" value="1"/>
</dbReference>
<evidence type="ECO:0000259" key="10">
    <source>
        <dbReference type="PROSITE" id="PS00486"/>
    </source>
</evidence>
<dbReference type="Gene3D" id="1.10.1420.10">
    <property type="match status" value="2"/>
</dbReference>
<dbReference type="Pfam" id="PF01624">
    <property type="entry name" value="MutS_I"/>
    <property type="match status" value="1"/>
</dbReference>
<dbReference type="Pfam" id="PF05192">
    <property type="entry name" value="MutS_III"/>
    <property type="match status" value="1"/>
</dbReference>
<evidence type="ECO:0000256" key="8">
    <source>
        <dbReference type="NCBIfam" id="TIGR01070"/>
    </source>
</evidence>
<dbReference type="InterPro" id="IPR000432">
    <property type="entry name" value="DNA_mismatch_repair_MutS_C"/>
</dbReference>
<dbReference type="SMART" id="SM00533">
    <property type="entry name" value="MUTSd"/>
    <property type="match status" value="1"/>
</dbReference>